<dbReference type="GO" id="GO:0030091">
    <property type="term" value="P:protein repair"/>
    <property type="evidence" value="ECO:0007669"/>
    <property type="project" value="InterPro"/>
</dbReference>
<evidence type="ECO:0000259" key="8">
    <source>
        <dbReference type="PROSITE" id="PS51790"/>
    </source>
</evidence>
<evidence type="ECO:0000256" key="7">
    <source>
        <dbReference type="ARBA" id="ARBA00048488"/>
    </source>
</evidence>
<accession>A0A2P8HJD1</accession>
<protein>
    <recommendedName>
        <fullName evidence="3">peptide-methionine (R)-S-oxide reductase</fullName>
        <ecNumber evidence="3">1.8.4.12</ecNumber>
    </recommendedName>
</protein>
<dbReference type="GO" id="GO:0005737">
    <property type="term" value="C:cytoplasm"/>
    <property type="evidence" value="ECO:0007669"/>
    <property type="project" value="TreeGrafter"/>
</dbReference>
<organism evidence="9 10">
    <name type="scientific">Chitinophaga niastensis</name>
    <dbReference type="NCBI Taxonomy" id="536980"/>
    <lineage>
        <taxon>Bacteria</taxon>
        <taxon>Pseudomonadati</taxon>
        <taxon>Bacteroidota</taxon>
        <taxon>Chitinophagia</taxon>
        <taxon>Chitinophagales</taxon>
        <taxon>Chitinophagaceae</taxon>
        <taxon>Chitinophaga</taxon>
    </lineage>
</organism>
<dbReference type="GO" id="GO:0046872">
    <property type="term" value="F:metal ion binding"/>
    <property type="evidence" value="ECO:0007669"/>
    <property type="project" value="UniProtKB-KW"/>
</dbReference>
<dbReference type="GO" id="GO:0006979">
    <property type="term" value="P:response to oxidative stress"/>
    <property type="evidence" value="ECO:0007669"/>
    <property type="project" value="InterPro"/>
</dbReference>
<keyword evidence="6" id="KW-0560">Oxidoreductase</keyword>
<comment type="similarity">
    <text evidence="2">Belongs to the MsrB Met sulfoxide reductase family.</text>
</comment>
<dbReference type="Proteomes" id="UP000240971">
    <property type="component" value="Unassembled WGS sequence"/>
</dbReference>
<dbReference type="InterPro" id="IPR002579">
    <property type="entry name" value="Met_Sox_Rdtase_MsrB_dom"/>
</dbReference>
<dbReference type="InterPro" id="IPR011057">
    <property type="entry name" value="Mss4-like_sf"/>
</dbReference>
<dbReference type="Pfam" id="PF01641">
    <property type="entry name" value="SelR"/>
    <property type="match status" value="1"/>
</dbReference>
<reference evidence="9 10" key="1">
    <citation type="submission" date="2018-03" db="EMBL/GenBank/DDBJ databases">
        <title>Genomic Encyclopedia of Archaeal and Bacterial Type Strains, Phase II (KMG-II): from individual species to whole genera.</title>
        <authorList>
            <person name="Goeker M."/>
        </authorList>
    </citation>
    <scope>NUCLEOTIDE SEQUENCE [LARGE SCALE GENOMIC DNA]</scope>
    <source>
        <strain evidence="9 10">DSM 24859</strain>
    </source>
</reference>
<proteinExistence type="inferred from homology"/>
<dbReference type="EC" id="1.8.4.12" evidence="3"/>
<keyword evidence="5" id="KW-0862">Zinc</keyword>
<dbReference type="FunFam" id="2.170.150.20:FF:000001">
    <property type="entry name" value="Peptide methionine sulfoxide reductase MsrB"/>
    <property type="match status" value="1"/>
</dbReference>
<name>A0A2P8HJD1_CHINA</name>
<dbReference type="InterPro" id="IPR028427">
    <property type="entry name" value="Met_Sox_Rdtase_MsrB"/>
</dbReference>
<comment type="catalytic activity">
    <reaction evidence="7">
        <text>L-methionyl-[protein] + [thioredoxin]-disulfide + H2O = L-methionyl-(R)-S-oxide-[protein] + [thioredoxin]-dithiol</text>
        <dbReference type="Rhea" id="RHEA:24164"/>
        <dbReference type="Rhea" id="RHEA-COMP:10698"/>
        <dbReference type="Rhea" id="RHEA-COMP:10700"/>
        <dbReference type="Rhea" id="RHEA-COMP:12313"/>
        <dbReference type="Rhea" id="RHEA-COMP:12314"/>
        <dbReference type="ChEBI" id="CHEBI:15377"/>
        <dbReference type="ChEBI" id="CHEBI:16044"/>
        <dbReference type="ChEBI" id="CHEBI:29950"/>
        <dbReference type="ChEBI" id="CHEBI:45764"/>
        <dbReference type="ChEBI" id="CHEBI:50058"/>
        <dbReference type="EC" id="1.8.4.12"/>
    </reaction>
</comment>
<evidence type="ECO:0000313" key="9">
    <source>
        <dbReference type="EMBL" id="PSL46321.1"/>
    </source>
</evidence>
<comment type="caution">
    <text evidence="9">The sequence shown here is derived from an EMBL/GenBank/DDBJ whole genome shotgun (WGS) entry which is preliminary data.</text>
</comment>
<evidence type="ECO:0000256" key="2">
    <source>
        <dbReference type="ARBA" id="ARBA00007174"/>
    </source>
</evidence>
<dbReference type="PROSITE" id="PS51790">
    <property type="entry name" value="MSRB"/>
    <property type="match status" value="1"/>
</dbReference>
<dbReference type="PANTHER" id="PTHR10173:SF52">
    <property type="entry name" value="METHIONINE-R-SULFOXIDE REDUCTASE B1"/>
    <property type="match status" value="1"/>
</dbReference>
<evidence type="ECO:0000256" key="5">
    <source>
        <dbReference type="ARBA" id="ARBA00022833"/>
    </source>
</evidence>
<feature type="domain" description="MsrB" evidence="8">
    <location>
        <begin position="75"/>
        <end position="197"/>
    </location>
</feature>
<keyword evidence="10" id="KW-1185">Reference proteome</keyword>
<evidence type="ECO:0000256" key="1">
    <source>
        <dbReference type="ARBA" id="ARBA00001947"/>
    </source>
</evidence>
<dbReference type="Gene3D" id="2.170.150.20">
    <property type="entry name" value="Peptide methionine sulfoxide reductase"/>
    <property type="match status" value="1"/>
</dbReference>
<dbReference type="PANTHER" id="PTHR10173">
    <property type="entry name" value="METHIONINE SULFOXIDE REDUCTASE"/>
    <property type="match status" value="1"/>
</dbReference>
<evidence type="ECO:0000256" key="6">
    <source>
        <dbReference type="ARBA" id="ARBA00023002"/>
    </source>
</evidence>
<evidence type="ECO:0000256" key="4">
    <source>
        <dbReference type="ARBA" id="ARBA00022723"/>
    </source>
</evidence>
<evidence type="ECO:0000256" key="3">
    <source>
        <dbReference type="ARBA" id="ARBA00012499"/>
    </source>
</evidence>
<dbReference type="SUPFAM" id="SSF51316">
    <property type="entry name" value="Mss4-like"/>
    <property type="match status" value="1"/>
</dbReference>
<dbReference type="NCBIfam" id="TIGR00357">
    <property type="entry name" value="peptide-methionine (R)-S-oxide reductase MsrB"/>
    <property type="match status" value="1"/>
</dbReference>
<sequence>MTFYIQLKYTGKNFIRFIIDSNTFIKMKSILILLLILATGTGCHSQIKNQHNMQQPASQNPYYSRTDTSKLHVSNAEWKKILPHDLYAVAREQATERPFTGKYWDSDVRGTYYCAVCGNALFISDAKFASSCGWPSFFEPIRTNSVIYKTDNSLGMERTEVICGRCDSHLGHIFDDGPAPTHKRFCMNSVSLDFDPK</sequence>
<dbReference type="AlphaFoldDB" id="A0A2P8HJD1"/>
<keyword evidence="4" id="KW-0479">Metal-binding</keyword>
<gene>
    <name evidence="9" type="ORF">CLV51_103299</name>
</gene>
<comment type="cofactor">
    <cofactor evidence="1">
        <name>Zn(2+)</name>
        <dbReference type="ChEBI" id="CHEBI:29105"/>
    </cofactor>
</comment>
<evidence type="ECO:0000313" key="10">
    <source>
        <dbReference type="Proteomes" id="UP000240971"/>
    </source>
</evidence>
<dbReference type="EMBL" id="PYAW01000003">
    <property type="protein sequence ID" value="PSL46321.1"/>
    <property type="molecule type" value="Genomic_DNA"/>
</dbReference>
<dbReference type="GO" id="GO:0033743">
    <property type="term" value="F:peptide-methionine (R)-S-oxide reductase activity"/>
    <property type="evidence" value="ECO:0007669"/>
    <property type="project" value="UniProtKB-EC"/>
</dbReference>